<dbReference type="NCBIfam" id="NF037970">
    <property type="entry name" value="vanZ_1"/>
    <property type="match status" value="1"/>
</dbReference>
<dbReference type="RefSeq" id="WP_249737979.1">
    <property type="nucleotide sequence ID" value="NZ_JAKNCJ010000006.1"/>
</dbReference>
<dbReference type="PANTHER" id="PTHR28008:SF1">
    <property type="entry name" value="DOMAIN PROTEIN, PUTATIVE (AFU_ORTHOLOGUE AFUA_3G10980)-RELATED"/>
    <property type="match status" value="1"/>
</dbReference>
<proteinExistence type="predicted"/>
<protein>
    <submittedName>
        <fullName evidence="3">VanZ family protein</fullName>
    </submittedName>
</protein>
<feature type="transmembrane region" description="Helical" evidence="1">
    <location>
        <begin position="84"/>
        <end position="104"/>
    </location>
</feature>
<dbReference type="PANTHER" id="PTHR28008">
    <property type="entry name" value="DOMAIN PROTEIN, PUTATIVE (AFU_ORTHOLOGUE AFUA_3G10980)-RELATED"/>
    <property type="match status" value="1"/>
</dbReference>
<dbReference type="EMBL" id="JAKNCJ010000006">
    <property type="protein sequence ID" value="MCL6423898.1"/>
    <property type="molecule type" value="Genomic_DNA"/>
</dbReference>
<dbReference type="Pfam" id="PF04892">
    <property type="entry name" value="VanZ"/>
    <property type="match status" value="1"/>
</dbReference>
<keyword evidence="4" id="KW-1185">Reference proteome</keyword>
<keyword evidence="1" id="KW-0472">Membrane</keyword>
<comment type="caution">
    <text evidence="3">The sequence shown here is derived from an EMBL/GenBank/DDBJ whole genome shotgun (WGS) entry which is preliminary data.</text>
</comment>
<evidence type="ECO:0000313" key="4">
    <source>
        <dbReference type="Proteomes" id="UP001203761"/>
    </source>
</evidence>
<feature type="domain" description="VanZ-like" evidence="2">
    <location>
        <begin position="53"/>
        <end position="131"/>
    </location>
</feature>
<evidence type="ECO:0000256" key="1">
    <source>
        <dbReference type="SAM" id="Phobius"/>
    </source>
</evidence>
<reference evidence="3" key="1">
    <citation type="submission" date="2022-02" db="EMBL/GenBank/DDBJ databases">
        <authorList>
            <person name="Lee M."/>
            <person name="Kim S.-J."/>
            <person name="Jung M.-Y."/>
        </authorList>
    </citation>
    <scope>NUCLEOTIDE SEQUENCE</scope>
    <source>
        <strain evidence="3">JHP9</strain>
    </source>
</reference>
<evidence type="ECO:0000313" key="3">
    <source>
        <dbReference type="EMBL" id="MCL6423898.1"/>
    </source>
</evidence>
<feature type="transmembrane region" description="Helical" evidence="1">
    <location>
        <begin position="23"/>
        <end position="39"/>
    </location>
</feature>
<dbReference type="Proteomes" id="UP001203761">
    <property type="component" value="Unassembled WGS sequence"/>
</dbReference>
<keyword evidence="1" id="KW-1133">Transmembrane helix</keyword>
<keyword evidence="1" id="KW-0812">Transmembrane</keyword>
<name>A0ABT0R1T3_9MICO</name>
<feature type="transmembrane region" description="Helical" evidence="1">
    <location>
        <begin position="59"/>
        <end position="77"/>
    </location>
</feature>
<organism evidence="3 4">
    <name type="scientific">Brachybacterium equifaecis</name>
    <dbReference type="NCBI Taxonomy" id="2910770"/>
    <lineage>
        <taxon>Bacteria</taxon>
        <taxon>Bacillati</taxon>
        <taxon>Actinomycetota</taxon>
        <taxon>Actinomycetes</taxon>
        <taxon>Micrococcales</taxon>
        <taxon>Dermabacteraceae</taxon>
        <taxon>Brachybacterium</taxon>
    </lineage>
</organism>
<gene>
    <name evidence="3" type="ORF">Bequi_11000</name>
</gene>
<feature type="transmembrane region" description="Helical" evidence="1">
    <location>
        <begin position="116"/>
        <end position="132"/>
    </location>
</feature>
<sequence>MSAIELSAQELGRQIREIGGRPLARIALLGIAIALNSGFYLSSAPDAGAVSEIQGIDKLVHVGVFALTVWAAGRLLAPLRRFPMGWVVLGALAHAVLIEVLQATLLPHRSGDAADVLADSIGIIIGIALWWAERRADALRGGSRRRRPPGSPR</sequence>
<accession>A0ABT0R1T3</accession>
<dbReference type="InterPro" id="IPR006976">
    <property type="entry name" value="VanZ-like"/>
</dbReference>
<evidence type="ECO:0000259" key="2">
    <source>
        <dbReference type="Pfam" id="PF04892"/>
    </source>
</evidence>